<dbReference type="OrthoDB" id="6093671at2759"/>
<evidence type="ECO:0000256" key="8">
    <source>
        <dbReference type="ARBA" id="ARBA00022884"/>
    </source>
</evidence>
<dbReference type="InterPro" id="IPR023267">
    <property type="entry name" value="RCMT"/>
</dbReference>
<dbReference type="Proteomes" id="UP000757232">
    <property type="component" value="Unassembled WGS sequence"/>
</dbReference>
<reference evidence="13" key="1">
    <citation type="submission" date="2016-06" db="EMBL/GenBank/DDBJ databases">
        <title>Draft Genome sequence of the fungus Inonotus baumii.</title>
        <authorList>
            <person name="Zhu H."/>
            <person name="Lin W."/>
        </authorList>
    </citation>
    <scope>NUCLEOTIDE SEQUENCE</scope>
    <source>
        <strain evidence="13">821</strain>
    </source>
</reference>
<evidence type="ECO:0000256" key="4">
    <source>
        <dbReference type="ARBA" id="ARBA00022603"/>
    </source>
</evidence>
<dbReference type="GO" id="GO:0005737">
    <property type="term" value="C:cytoplasm"/>
    <property type="evidence" value="ECO:0007669"/>
    <property type="project" value="TreeGrafter"/>
</dbReference>
<name>A0A9Q5I4Y1_SANBA</name>
<keyword evidence="7" id="KW-0819">tRNA processing</keyword>
<evidence type="ECO:0000259" key="12">
    <source>
        <dbReference type="PROSITE" id="PS51686"/>
    </source>
</evidence>
<dbReference type="PANTHER" id="PTHR22808:SF1">
    <property type="entry name" value="RNA CYTOSINE-C(5)-METHYLTRANSFERASE NSUN2-RELATED"/>
    <property type="match status" value="1"/>
</dbReference>
<evidence type="ECO:0000256" key="9">
    <source>
        <dbReference type="ARBA" id="ARBA00023242"/>
    </source>
</evidence>
<dbReference type="Pfam" id="PF25378">
    <property type="entry name" value="PUA_NSUN2"/>
    <property type="match status" value="1"/>
</dbReference>
<evidence type="ECO:0000256" key="1">
    <source>
        <dbReference type="ARBA" id="ARBA00004123"/>
    </source>
</evidence>
<dbReference type="PROSITE" id="PS01153">
    <property type="entry name" value="NOL1_NOP2_SUN"/>
    <property type="match status" value="1"/>
</dbReference>
<feature type="binding site" evidence="10">
    <location>
        <begin position="165"/>
        <end position="171"/>
    </location>
    <ligand>
        <name>S-adenosyl-L-methionine</name>
        <dbReference type="ChEBI" id="CHEBI:59789"/>
    </ligand>
</feature>
<gene>
    <name evidence="13" type="ORF">A7U60_g965</name>
</gene>
<feature type="compositionally biased region" description="Basic and acidic residues" evidence="11">
    <location>
        <begin position="747"/>
        <end position="758"/>
    </location>
</feature>
<feature type="binding site" evidence="10">
    <location>
        <position position="239"/>
    </location>
    <ligand>
        <name>S-adenosyl-L-methionine</name>
        <dbReference type="ChEBI" id="CHEBI:59789"/>
    </ligand>
</feature>
<dbReference type="EMBL" id="LNZH02000065">
    <property type="protein sequence ID" value="OCB91765.1"/>
    <property type="molecule type" value="Genomic_DNA"/>
</dbReference>
<dbReference type="InterPro" id="IPR001678">
    <property type="entry name" value="MeTrfase_RsmB-F_NOP2_dom"/>
</dbReference>
<dbReference type="PANTHER" id="PTHR22808">
    <property type="entry name" value="NCL1 YEAST -RELATED NOL1/NOP2/FMU SUN DOMAIN-CONTAINING"/>
    <property type="match status" value="1"/>
</dbReference>
<dbReference type="PROSITE" id="PS51686">
    <property type="entry name" value="SAM_MT_RSMB_NOP"/>
    <property type="match status" value="1"/>
</dbReference>
<dbReference type="GO" id="GO:0016428">
    <property type="term" value="F:tRNA (cytidine-5-)-methyltransferase activity"/>
    <property type="evidence" value="ECO:0007669"/>
    <property type="project" value="InterPro"/>
</dbReference>
<sequence length="778" mass="87022">MARGKKKGKRAQTRHIDRNNELEMSNERFEKYYKAQQILPEDEWDAFLDALRQPLPSTFRIAAHRQMKDVLTDAIKNKFVPQLEAARLDGEPLPVPKPIPWYPDGLAWHVGLAKKELKRSPEYKKFHEFLVYETEVGNISRQEAVSMLPPLFLDVRPHHSVLDLCAAPGSKTSQLLEAMDPPTGILIANDSDQKRAHLLVHTCSRLPSSGLMVTNLDASVFPALKCKERPLKFDKILADVPCSGDGTLRKNIGIWAKWNPLEGNGLHSLQLRILQRAMRNLKYDAAPDDRPRIVYSTCSLNPVENEAVVAAALNSVPGFELVDVSDTLPSLIRRPGMSSWRPAVGRDVDLSYSSYEEYCAALEASATGPAPTKDGTETEKEAIKGADNADNAEDEVKKGVENRTNGRPVRNKMLKTQWPPENTGDLHLERCVRVYPHLQDTGGFFVAVLQRRDPSPRAVPPPKPEVKRPIEAQGSNGTKSRPAAEERAAKKAKLLHDEVEFKDAECPSTVDARVEEEPETTEIVGTFKEDPYTFVSPNDPIVQSCVEKMILSDTFPRSNLYVRNAAGTPIRSLYLVNNMVREVMLQTDYKRMRLISAGVKLFGRSELGNTRRKRKQAEGETASASVEQVEFRVLHEGLLALLQYIDQESVLIGGVKELRAMLEAYYPLCSTFEEPFRTRIGKCPSGSYVIRFAPGDYGHVSLSHDLFLPLWKSEVSVSLMIDKRAKSALSLRFFGEDITVAGRQTAKRREEKGAKEEDAMIEVDENVDAGGDEVEDVS</sequence>
<keyword evidence="6 10" id="KW-0949">S-adenosyl-L-methionine</keyword>
<evidence type="ECO:0000256" key="6">
    <source>
        <dbReference type="ARBA" id="ARBA00022691"/>
    </source>
</evidence>
<dbReference type="Gene3D" id="3.40.50.150">
    <property type="entry name" value="Vaccinia Virus protein VP39"/>
    <property type="match status" value="1"/>
</dbReference>
<organism evidence="13 14">
    <name type="scientific">Sanghuangporus baumii</name>
    <name type="common">Phellinus baumii</name>
    <dbReference type="NCBI Taxonomy" id="108892"/>
    <lineage>
        <taxon>Eukaryota</taxon>
        <taxon>Fungi</taxon>
        <taxon>Dikarya</taxon>
        <taxon>Basidiomycota</taxon>
        <taxon>Agaricomycotina</taxon>
        <taxon>Agaricomycetes</taxon>
        <taxon>Hymenochaetales</taxon>
        <taxon>Hymenochaetaceae</taxon>
        <taxon>Sanghuangporus</taxon>
    </lineage>
</organism>
<dbReference type="GO" id="GO:0000049">
    <property type="term" value="F:tRNA binding"/>
    <property type="evidence" value="ECO:0007669"/>
    <property type="project" value="UniProtKB-KW"/>
</dbReference>
<comment type="caution">
    <text evidence="13">The sequence shown here is derived from an EMBL/GenBank/DDBJ whole genome shotgun (WGS) entry which is preliminary data.</text>
</comment>
<dbReference type="PRINTS" id="PR02011">
    <property type="entry name" value="RCMTNCL1"/>
</dbReference>
<feature type="region of interest" description="Disordered" evidence="11">
    <location>
        <begin position="744"/>
        <end position="778"/>
    </location>
</feature>
<keyword evidence="3" id="KW-0820">tRNA-binding</keyword>
<dbReference type="SUPFAM" id="SSF53335">
    <property type="entry name" value="S-adenosyl-L-methionine-dependent methyltransferases"/>
    <property type="match status" value="1"/>
</dbReference>
<feature type="region of interest" description="Disordered" evidence="11">
    <location>
        <begin position="453"/>
        <end position="484"/>
    </location>
</feature>
<keyword evidence="4 10" id="KW-0489">Methyltransferase</keyword>
<keyword evidence="5 10" id="KW-0808">Transferase</keyword>
<dbReference type="Pfam" id="PF25376">
    <property type="entry name" value="Pre-PUA_NSUN2"/>
    <property type="match status" value="1"/>
</dbReference>
<protein>
    <submittedName>
        <fullName evidence="13">S-adenosyl-L-methionine-dependent methyltransferase</fullName>
    </submittedName>
</protein>
<evidence type="ECO:0000256" key="10">
    <source>
        <dbReference type="PROSITE-ProRule" id="PRU01023"/>
    </source>
</evidence>
<dbReference type="InterPro" id="IPR018314">
    <property type="entry name" value="RsmB/NOL1/NOP2-like_CS"/>
</dbReference>
<feature type="compositionally biased region" description="Acidic residues" evidence="11">
    <location>
        <begin position="759"/>
        <end position="778"/>
    </location>
</feature>
<evidence type="ECO:0000256" key="2">
    <source>
        <dbReference type="ARBA" id="ARBA00007494"/>
    </source>
</evidence>
<comment type="similarity">
    <text evidence="2 10">Belongs to the class I-like SAM-binding methyltransferase superfamily. RsmB/NOP family.</text>
</comment>
<evidence type="ECO:0000313" key="14">
    <source>
        <dbReference type="Proteomes" id="UP000757232"/>
    </source>
</evidence>
<dbReference type="GO" id="GO:0005634">
    <property type="term" value="C:nucleus"/>
    <property type="evidence" value="ECO:0007669"/>
    <property type="project" value="UniProtKB-SubCell"/>
</dbReference>
<feature type="region of interest" description="Disordered" evidence="11">
    <location>
        <begin position="366"/>
        <end position="421"/>
    </location>
</feature>
<evidence type="ECO:0000313" key="13">
    <source>
        <dbReference type="EMBL" id="OCB91765.1"/>
    </source>
</evidence>
<dbReference type="InterPro" id="IPR029063">
    <property type="entry name" value="SAM-dependent_MTases_sf"/>
</dbReference>
<dbReference type="GO" id="GO:0030488">
    <property type="term" value="P:tRNA methylation"/>
    <property type="evidence" value="ECO:0007669"/>
    <property type="project" value="TreeGrafter"/>
</dbReference>
<dbReference type="InterPro" id="IPR057285">
    <property type="entry name" value="Pre-PUA_NSUN2"/>
</dbReference>
<evidence type="ECO:0000256" key="3">
    <source>
        <dbReference type="ARBA" id="ARBA00022555"/>
    </source>
</evidence>
<feature type="active site" description="Nucleophile" evidence="10">
    <location>
        <position position="298"/>
    </location>
</feature>
<dbReference type="AlphaFoldDB" id="A0A9Q5I4Y1"/>
<evidence type="ECO:0000256" key="11">
    <source>
        <dbReference type="SAM" id="MobiDB-lite"/>
    </source>
</evidence>
<feature type="binding site" evidence="10">
    <location>
        <position position="217"/>
    </location>
    <ligand>
        <name>S-adenosyl-L-methionine</name>
        <dbReference type="ChEBI" id="CHEBI:59789"/>
    </ligand>
</feature>
<feature type="compositionally biased region" description="Basic and acidic residues" evidence="11">
    <location>
        <begin position="374"/>
        <end position="384"/>
    </location>
</feature>
<feature type="domain" description="SAM-dependent MTase RsmB/NOP-type" evidence="12">
    <location>
        <begin position="47"/>
        <end position="452"/>
    </location>
</feature>
<evidence type="ECO:0000256" key="5">
    <source>
        <dbReference type="ARBA" id="ARBA00022679"/>
    </source>
</evidence>
<evidence type="ECO:0000256" key="7">
    <source>
        <dbReference type="ARBA" id="ARBA00022694"/>
    </source>
</evidence>
<keyword evidence="14" id="KW-1185">Reference proteome</keyword>
<dbReference type="Pfam" id="PF01189">
    <property type="entry name" value="Methyltr_RsmB-F"/>
    <property type="match status" value="1"/>
</dbReference>
<feature type="binding site" evidence="10">
    <location>
        <position position="190"/>
    </location>
    <ligand>
        <name>S-adenosyl-L-methionine</name>
        <dbReference type="ChEBI" id="CHEBI:59789"/>
    </ligand>
</feature>
<proteinExistence type="inferred from homology"/>
<dbReference type="InterPro" id="IPR023270">
    <property type="entry name" value="RCMT_NCL1"/>
</dbReference>
<accession>A0A9Q5I4Y1</accession>
<dbReference type="PRINTS" id="PR02008">
    <property type="entry name" value="RCMTFAMILY"/>
</dbReference>
<comment type="subcellular location">
    <subcellularLocation>
        <location evidence="1">Nucleus</location>
    </subcellularLocation>
</comment>
<keyword evidence="8 10" id="KW-0694">RNA-binding</keyword>
<keyword evidence="9" id="KW-0539">Nucleus</keyword>
<dbReference type="InterPro" id="IPR057286">
    <property type="entry name" value="PUA_NSUN2"/>
</dbReference>
<dbReference type="InterPro" id="IPR049560">
    <property type="entry name" value="MeTrfase_RsmB-F_NOP2_cat"/>
</dbReference>